<dbReference type="Proteomes" id="UP001239213">
    <property type="component" value="Unassembled WGS sequence"/>
</dbReference>
<dbReference type="EMBL" id="MPDP01000112">
    <property type="protein sequence ID" value="KAK1480196.1"/>
    <property type="molecule type" value="Genomic_DNA"/>
</dbReference>
<comment type="caution">
    <text evidence="1">The sequence shown here is derived from an EMBL/GenBank/DDBJ whole genome shotgun (WGS) entry which is preliminary data.</text>
</comment>
<evidence type="ECO:0000313" key="1">
    <source>
        <dbReference type="EMBL" id="KAK1480196.1"/>
    </source>
</evidence>
<name>A0AAI9VBV5_9PEZI</name>
<dbReference type="AlphaFoldDB" id="A0AAI9VBV5"/>
<keyword evidence="2" id="KW-1185">Reference proteome</keyword>
<proteinExistence type="predicted"/>
<protein>
    <submittedName>
        <fullName evidence="1">Uncharacterized protein</fullName>
    </submittedName>
</protein>
<accession>A0AAI9VBV5</accession>
<organism evidence="1 2">
    <name type="scientific">Colletotrichum cuscutae</name>
    <dbReference type="NCBI Taxonomy" id="1209917"/>
    <lineage>
        <taxon>Eukaryota</taxon>
        <taxon>Fungi</taxon>
        <taxon>Dikarya</taxon>
        <taxon>Ascomycota</taxon>
        <taxon>Pezizomycotina</taxon>
        <taxon>Sordariomycetes</taxon>
        <taxon>Hypocreomycetidae</taxon>
        <taxon>Glomerellales</taxon>
        <taxon>Glomerellaceae</taxon>
        <taxon>Colletotrichum</taxon>
        <taxon>Colletotrichum acutatum species complex</taxon>
    </lineage>
</organism>
<reference evidence="1" key="1">
    <citation type="submission" date="2016-11" db="EMBL/GenBank/DDBJ databases">
        <title>The genome sequence of Colletotrichum cuscutae.</title>
        <authorList>
            <person name="Baroncelli R."/>
        </authorList>
    </citation>
    <scope>NUCLEOTIDE SEQUENCE</scope>
    <source>
        <strain evidence="1">IMI 304802</strain>
    </source>
</reference>
<sequence>MEAEANFSIQQVVVSAVLLYLLDANERLLVQPLLSLMPPPRSCKGLAFHQRQIDELAIVQDHDNKTRTAGGVLSTSNLVAALMKRC</sequence>
<evidence type="ECO:0000313" key="2">
    <source>
        <dbReference type="Proteomes" id="UP001239213"/>
    </source>
</evidence>
<gene>
    <name evidence="1" type="ORF">CCUS01_00753</name>
</gene>